<name>A0A921IR73_9ACTN</name>
<proteinExistence type="predicted"/>
<comment type="caution">
    <text evidence="2">The sequence shown here is derived from an EMBL/GenBank/DDBJ whole genome shotgun (WGS) entry which is preliminary data.</text>
</comment>
<organism evidence="2 3">
    <name type="scientific">Collinsella ihumii</name>
    <dbReference type="NCBI Taxonomy" id="1720204"/>
    <lineage>
        <taxon>Bacteria</taxon>
        <taxon>Bacillati</taxon>
        <taxon>Actinomycetota</taxon>
        <taxon>Coriobacteriia</taxon>
        <taxon>Coriobacteriales</taxon>
        <taxon>Coriobacteriaceae</taxon>
        <taxon>Collinsella</taxon>
    </lineage>
</organism>
<reference evidence="2" key="2">
    <citation type="submission" date="2021-09" db="EMBL/GenBank/DDBJ databases">
        <authorList>
            <person name="Gilroy R."/>
        </authorList>
    </citation>
    <scope>NUCLEOTIDE SEQUENCE</scope>
    <source>
        <strain evidence="2">ChiGjej2B2-7701</strain>
    </source>
</reference>
<gene>
    <name evidence="2" type="ORF">K8U80_09495</name>
</gene>
<evidence type="ECO:0000256" key="1">
    <source>
        <dbReference type="SAM" id="Coils"/>
    </source>
</evidence>
<dbReference type="Pfam" id="PF19605">
    <property type="entry name" value="DUF6110"/>
    <property type="match status" value="1"/>
</dbReference>
<protein>
    <submittedName>
        <fullName evidence="2">DUF6110 family protein</fullName>
    </submittedName>
</protein>
<dbReference type="RefSeq" id="WP_204563137.1">
    <property type="nucleotide sequence ID" value="NZ_JAUEIM010000028.1"/>
</dbReference>
<accession>A0A921IR73</accession>
<dbReference type="AlphaFoldDB" id="A0A921IR73"/>
<feature type="coiled-coil region" evidence="1">
    <location>
        <begin position="48"/>
        <end position="75"/>
    </location>
</feature>
<sequence length="103" mass="10516">MSIFSISKTHAALVGIGALLGAVGIKAVTSDAAKRLAVQGVAAGMRVKAGYEDIVEQAKAEVDDIVAEAEYLNSEMAADDACCCGCCADEPAVADKPVEQKAE</sequence>
<keyword evidence="1" id="KW-0175">Coiled coil</keyword>
<dbReference type="EMBL" id="DYVF01000055">
    <property type="protein sequence ID" value="HJG31607.1"/>
    <property type="molecule type" value="Genomic_DNA"/>
</dbReference>
<dbReference type="InterPro" id="IPR046092">
    <property type="entry name" value="DUF6110"/>
</dbReference>
<evidence type="ECO:0000313" key="3">
    <source>
        <dbReference type="Proteomes" id="UP000746751"/>
    </source>
</evidence>
<dbReference type="Proteomes" id="UP000746751">
    <property type="component" value="Unassembled WGS sequence"/>
</dbReference>
<reference evidence="2" key="1">
    <citation type="journal article" date="2021" name="PeerJ">
        <title>Extensive microbial diversity within the chicken gut microbiome revealed by metagenomics and culture.</title>
        <authorList>
            <person name="Gilroy R."/>
            <person name="Ravi A."/>
            <person name="Getino M."/>
            <person name="Pursley I."/>
            <person name="Horton D.L."/>
            <person name="Alikhan N.F."/>
            <person name="Baker D."/>
            <person name="Gharbi K."/>
            <person name="Hall N."/>
            <person name="Watson M."/>
            <person name="Adriaenssens E.M."/>
            <person name="Foster-Nyarko E."/>
            <person name="Jarju S."/>
            <person name="Secka A."/>
            <person name="Antonio M."/>
            <person name="Oren A."/>
            <person name="Chaudhuri R.R."/>
            <person name="La Ragione R."/>
            <person name="Hildebrand F."/>
            <person name="Pallen M.J."/>
        </authorList>
    </citation>
    <scope>NUCLEOTIDE SEQUENCE</scope>
    <source>
        <strain evidence="2">ChiGjej2B2-7701</strain>
    </source>
</reference>
<evidence type="ECO:0000313" key="2">
    <source>
        <dbReference type="EMBL" id="HJG31607.1"/>
    </source>
</evidence>